<proteinExistence type="predicted"/>
<reference evidence="1" key="2">
    <citation type="submission" date="2024-04" db="EMBL/GenBank/DDBJ databases">
        <authorList>
            <person name="Diaz M."/>
            <person name="Bach T."/>
            <person name="Gonzalez Anta G."/>
            <person name="Agaras B."/>
            <person name="Wibberg D."/>
            <person name="Noguera F."/>
            <person name="Canciani W."/>
            <person name="Ybarra T."/>
            <person name="Nunez M.L."/>
            <person name="Valverde C."/>
        </authorList>
    </citation>
    <scope>NUCLEOTIDE SEQUENCE</scope>
    <source>
        <strain evidence="1">1008</strain>
    </source>
</reference>
<sequence length="105" mass="11219">MLFAGNSIEALACDLDTHRNYAIDAGLLSNTLLDIGRINGCVIVFEPGLIVEKRSKSVRGQLTGYEAARQALDASGFELSRTANGTLKLLPSNIKIRNAKAETGV</sequence>
<dbReference type="KEGG" id="ppeg:KUA23_14455"/>
<protein>
    <submittedName>
        <fullName evidence="1">STN domain-containing protein</fullName>
    </submittedName>
</protein>
<organism evidence="1 2">
    <name type="scientific">Pseudomonas pergaminensis</name>
    <dbReference type="NCBI Taxonomy" id="2853159"/>
    <lineage>
        <taxon>Bacteria</taxon>
        <taxon>Pseudomonadati</taxon>
        <taxon>Pseudomonadota</taxon>
        <taxon>Gammaproteobacteria</taxon>
        <taxon>Pseudomonadales</taxon>
        <taxon>Pseudomonadaceae</taxon>
        <taxon>Pseudomonas</taxon>
    </lineage>
</organism>
<accession>A0ABD7TQD6</accession>
<dbReference type="Proteomes" id="UP001056907">
    <property type="component" value="Chromosome"/>
</dbReference>
<evidence type="ECO:0000313" key="1">
    <source>
        <dbReference type="EMBL" id="USW03807.1"/>
    </source>
</evidence>
<dbReference type="Gene3D" id="3.55.50.30">
    <property type="match status" value="1"/>
</dbReference>
<reference evidence="1" key="1">
    <citation type="journal article" date="2022" name="Front. Plant Sci.">
        <title>Agronomic efficiency and genome mining analysis of the wheat-biostimulant rhizospheric bacterium Pseudomonas pergaminensis sp. nov. strain 1008T.</title>
        <authorList>
            <person name="Diaz M."/>
            <person name="Bach T."/>
            <person name="Gonzalez Anta G."/>
            <person name="Agaras B."/>
            <person name="Wibberg D."/>
            <person name="Noguera F."/>
            <person name="Canciani W."/>
            <person name="Valverde C."/>
        </authorList>
    </citation>
    <scope>NUCLEOTIDE SEQUENCE</scope>
    <source>
        <strain evidence="1">1008</strain>
    </source>
</reference>
<dbReference type="AlphaFoldDB" id="A0ABD7TQD6"/>
<evidence type="ECO:0000313" key="2">
    <source>
        <dbReference type="Proteomes" id="UP001056907"/>
    </source>
</evidence>
<name>A0ABD7TQD6_9PSED</name>
<dbReference type="EMBL" id="CP078013">
    <property type="protein sequence ID" value="USW03807.1"/>
    <property type="molecule type" value="Genomic_DNA"/>
</dbReference>
<gene>
    <name evidence="1" type="ORF">KUA23_14455</name>
</gene>
<dbReference type="RefSeq" id="WP_252994208.1">
    <property type="nucleotide sequence ID" value="NZ_CP078013.2"/>
</dbReference>